<sequence>MFLKSLEIYGFKSFADKVNLEFSDGITSLLGPNGCGKSNIVDAIKWVLGEQSTKTLRAGRMEDVIFNGTDTRKPLQVAEVSLVISNEERHLGIEEAEVEIKRRIFRNGESEYYLNRNRVLLKNIRELFYDTGVGKSAYSILEQGKIDQILSSKPEDRRYIFEEAAGISRFKVQSIEAERKLAKTDENILQVETILKEVKRNYETKKNQAAKAISYRNLKKEQFSLEVDVQLSTLKSYLLLRESKIEQKERHERDYEAQKGSLSNCDQEIEQMQDQLRTLGSERITMQTELQRLDEAIKGKADKLDLLTQRFRDFLQQKDQAASRSQVILEHIERDTSEIDQKLDEMADIDASVVQLEEEMARNQKALDASRTMLLGHNEEIAGLEAKNLRLDETLEELSLRIKELTDIIVIQLEEKLKQSGYNLQKKQAARADLVEGIEHVKKTLEEQMQFLKQLTHTALSSQDLVERQIQFHQSLGIALGRIQTLFQTYEAMQPSFLDELISPEGTISEKHRLDDRMLSIRKQVQSNRERIAYLREENVRLSQEIERYQDSIGDQKVAMNQLLSQKSAAKEWVSKLQRSVTEQEYQYKDALKLAETAQERIYETQEDIRSVEGEVKESKSRIASLNADLKELILVIEEQSNQIRAKQNQKNERYEELQNLRSEKEKLELQIDQLASNVASLYTNFFDNYGKSLKEFEGRMSEETADIPVLKARLDEVRKSIDGMGYINQMAEEEFGEVKEQYDFLTKQLDDLNKAKADLDSVVLQIKSRSEELFLASYKQISQNFQEMFRRLFGGGRAELTLVDPQNVLESGIDILAQPPGKKLTHLALLSGGERSMTAVALLFATYLVKPSPFCILDEIDAALDDRNIGYFLSVLEEFARKSQFIIITHNKHTVMGSQTLLGVTQMEAGVSTMVSYRIGNFEGEQVILNEQQQAVSFDEEGQSLGGS</sequence>
<feature type="coiled-coil region" evidence="6">
    <location>
        <begin position="255"/>
        <end position="310"/>
    </location>
</feature>
<dbReference type="GO" id="GO:0016887">
    <property type="term" value="F:ATP hydrolysis activity"/>
    <property type="evidence" value="ECO:0007669"/>
    <property type="project" value="InterPro"/>
</dbReference>
<gene>
    <name evidence="8" type="primary">smc_12</name>
    <name evidence="8" type="ORF">SDC9_37983</name>
</gene>
<keyword evidence="5" id="KW-0238">DNA-binding</keyword>
<name>A0A644VKQ7_9ZZZZ</name>
<keyword evidence="2" id="KW-0547">Nucleotide-binding</keyword>
<dbReference type="InterPro" id="IPR050308">
    <property type="entry name" value="MukB/SMC"/>
</dbReference>
<dbReference type="Gene3D" id="3.40.50.300">
    <property type="entry name" value="P-loop containing nucleotide triphosphate hydrolases"/>
    <property type="match status" value="2"/>
</dbReference>
<dbReference type="GO" id="GO:0007062">
    <property type="term" value="P:sister chromatid cohesion"/>
    <property type="evidence" value="ECO:0007669"/>
    <property type="project" value="InterPro"/>
</dbReference>
<organism evidence="8">
    <name type="scientific">bioreactor metagenome</name>
    <dbReference type="NCBI Taxonomy" id="1076179"/>
    <lineage>
        <taxon>unclassified sequences</taxon>
        <taxon>metagenomes</taxon>
        <taxon>ecological metagenomes</taxon>
    </lineage>
</organism>
<evidence type="ECO:0000256" key="4">
    <source>
        <dbReference type="ARBA" id="ARBA00023054"/>
    </source>
</evidence>
<dbReference type="GO" id="GO:0005737">
    <property type="term" value="C:cytoplasm"/>
    <property type="evidence" value="ECO:0007669"/>
    <property type="project" value="TreeGrafter"/>
</dbReference>
<dbReference type="GO" id="GO:0003677">
    <property type="term" value="F:DNA binding"/>
    <property type="evidence" value="ECO:0007669"/>
    <property type="project" value="UniProtKB-KW"/>
</dbReference>
<keyword evidence="4 6" id="KW-0175">Coiled coil</keyword>
<dbReference type="HAMAP" id="MF_01894">
    <property type="entry name" value="Smc_prok"/>
    <property type="match status" value="1"/>
</dbReference>
<keyword evidence="3" id="KW-0067">ATP-binding</keyword>
<dbReference type="PANTHER" id="PTHR42963">
    <property type="entry name" value="CHROMOSOME PARTITION PROTEIN MUKB"/>
    <property type="match status" value="1"/>
</dbReference>
<feature type="coiled-coil region" evidence="6">
    <location>
        <begin position="729"/>
        <end position="763"/>
    </location>
</feature>
<feature type="coiled-coil region" evidence="6">
    <location>
        <begin position="181"/>
        <end position="208"/>
    </location>
</feature>
<dbReference type="AlphaFoldDB" id="A0A644VKQ7"/>
<dbReference type="InterPro" id="IPR027417">
    <property type="entry name" value="P-loop_NTPase"/>
</dbReference>
<dbReference type="SUPFAM" id="SSF52540">
    <property type="entry name" value="P-loop containing nucleoside triphosphate hydrolases"/>
    <property type="match status" value="2"/>
</dbReference>
<proteinExistence type="inferred from homology"/>
<dbReference type="Pfam" id="PF02463">
    <property type="entry name" value="SMC_N"/>
    <property type="match status" value="1"/>
</dbReference>
<dbReference type="InterPro" id="IPR003395">
    <property type="entry name" value="RecF/RecN/SMC_N"/>
</dbReference>
<dbReference type="EMBL" id="VSSQ01000342">
    <property type="protein sequence ID" value="MPL91896.1"/>
    <property type="molecule type" value="Genomic_DNA"/>
</dbReference>
<accession>A0A644VKQ7</accession>
<evidence type="ECO:0000256" key="3">
    <source>
        <dbReference type="ARBA" id="ARBA00022840"/>
    </source>
</evidence>
<keyword evidence="1" id="KW-0963">Cytoplasm</keyword>
<dbReference type="InterPro" id="IPR011890">
    <property type="entry name" value="SMC_prok"/>
</dbReference>
<feature type="domain" description="RecF/RecN/SMC N-terminal" evidence="7">
    <location>
        <begin position="2"/>
        <end position="913"/>
    </location>
</feature>
<feature type="coiled-coil region" evidence="6">
    <location>
        <begin position="595"/>
        <end position="685"/>
    </location>
</feature>
<evidence type="ECO:0000313" key="8">
    <source>
        <dbReference type="EMBL" id="MPL91896.1"/>
    </source>
</evidence>
<evidence type="ECO:0000256" key="1">
    <source>
        <dbReference type="ARBA" id="ARBA00022490"/>
    </source>
</evidence>
<dbReference type="PIRSF" id="PIRSF005719">
    <property type="entry name" value="SMC"/>
    <property type="match status" value="1"/>
</dbReference>
<evidence type="ECO:0000256" key="5">
    <source>
        <dbReference type="ARBA" id="ARBA00023125"/>
    </source>
</evidence>
<reference evidence="8" key="1">
    <citation type="submission" date="2019-08" db="EMBL/GenBank/DDBJ databases">
        <authorList>
            <person name="Kucharzyk K."/>
            <person name="Murdoch R.W."/>
            <person name="Higgins S."/>
            <person name="Loffler F."/>
        </authorList>
    </citation>
    <scope>NUCLEOTIDE SEQUENCE</scope>
</reference>
<evidence type="ECO:0000256" key="6">
    <source>
        <dbReference type="SAM" id="Coils"/>
    </source>
</evidence>
<feature type="coiled-coil region" evidence="6">
    <location>
        <begin position="339"/>
        <end position="455"/>
    </location>
</feature>
<evidence type="ECO:0000259" key="7">
    <source>
        <dbReference type="Pfam" id="PF02463"/>
    </source>
</evidence>
<dbReference type="GO" id="GO:0005524">
    <property type="term" value="F:ATP binding"/>
    <property type="evidence" value="ECO:0007669"/>
    <property type="project" value="UniProtKB-KW"/>
</dbReference>
<dbReference type="InterPro" id="IPR024704">
    <property type="entry name" value="SMC"/>
</dbReference>
<dbReference type="PANTHER" id="PTHR42963:SF1">
    <property type="entry name" value="DUF4476 DOMAIN-CONTAINING PROTEIN"/>
    <property type="match status" value="1"/>
</dbReference>
<protein>
    <submittedName>
        <fullName evidence="8">Chromosome partition protein Smc</fullName>
    </submittedName>
</protein>
<dbReference type="GO" id="GO:0030261">
    <property type="term" value="P:chromosome condensation"/>
    <property type="evidence" value="ECO:0007669"/>
    <property type="project" value="InterPro"/>
</dbReference>
<comment type="caution">
    <text evidence="8">The sequence shown here is derived from an EMBL/GenBank/DDBJ whole genome shotgun (WGS) entry which is preliminary data.</text>
</comment>
<evidence type="ECO:0000256" key="2">
    <source>
        <dbReference type="ARBA" id="ARBA00022741"/>
    </source>
</evidence>